<dbReference type="CDD" id="cd00209">
    <property type="entry name" value="DHFR"/>
    <property type="match status" value="1"/>
</dbReference>
<evidence type="ECO:0000259" key="10">
    <source>
        <dbReference type="PROSITE" id="PS51330"/>
    </source>
</evidence>
<protein>
    <recommendedName>
        <fullName evidence="3 8">Dihydrofolate reductase</fullName>
        <ecNumber evidence="3 8">1.5.1.3</ecNumber>
    </recommendedName>
</protein>
<evidence type="ECO:0000256" key="1">
    <source>
        <dbReference type="ARBA" id="ARBA00004903"/>
    </source>
</evidence>
<comment type="caution">
    <text evidence="11">The sequence shown here is derived from an EMBL/GenBank/DDBJ whole genome shotgun (WGS) entry which is preliminary data.</text>
</comment>
<evidence type="ECO:0000313" key="11">
    <source>
        <dbReference type="EMBL" id="EAQ02798.1"/>
    </source>
</evidence>
<comment type="function">
    <text evidence="7 8">Key enzyme in folate metabolism. Catalyzes an essential reaction for de novo glycine and purine synthesis, and for DNA precursor synthesis.</text>
</comment>
<dbReference type="AlphaFoldDB" id="A3TYY0"/>
<comment type="similarity">
    <text evidence="2 8 9">Belongs to the dihydrofolate reductase family.</text>
</comment>
<dbReference type="InterPro" id="IPR001796">
    <property type="entry name" value="DHFR_dom"/>
</dbReference>
<dbReference type="GO" id="GO:0046655">
    <property type="term" value="P:folic acid metabolic process"/>
    <property type="evidence" value="ECO:0007669"/>
    <property type="project" value="TreeGrafter"/>
</dbReference>
<reference evidence="11 12" key="1">
    <citation type="journal article" date="2010" name="J. Bacteriol.">
        <title>Genome sequences of Oceanicola granulosus HTCC2516(T) and Oceanicola batsensis HTCC2597(TDelta).</title>
        <authorList>
            <person name="Thrash J.C."/>
            <person name="Cho J.C."/>
            <person name="Vergin K.L."/>
            <person name="Giovannoni S.J."/>
        </authorList>
    </citation>
    <scope>NUCLEOTIDE SEQUENCE [LARGE SCALE GENOMIC DNA]</scope>
    <source>
        <strain evidence="12">ATCC BAA-863 / DSM 15984 / KCTC 12145 / HTCC2597</strain>
    </source>
</reference>
<dbReference type="EC" id="1.5.1.3" evidence="3 8"/>
<dbReference type="PANTHER" id="PTHR48069:SF3">
    <property type="entry name" value="DIHYDROFOLATE REDUCTASE"/>
    <property type="match status" value="1"/>
</dbReference>
<dbReference type="InterPro" id="IPR012259">
    <property type="entry name" value="DHFR"/>
</dbReference>
<comment type="catalytic activity">
    <reaction evidence="8">
        <text>(6S)-5,6,7,8-tetrahydrofolate + NADP(+) = 7,8-dihydrofolate + NADPH + H(+)</text>
        <dbReference type="Rhea" id="RHEA:15009"/>
        <dbReference type="ChEBI" id="CHEBI:15378"/>
        <dbReference type="ChEBI" id="CHEBI:57451"/>
        <dbReference type="ChEBI" id="CHEBI:57453"/>
        <dbReference type="ChEBI" id="CHEBI:57783"/>
        <dbReference type="ChEBI" id="CHEBI:58349"/>
        <dbReference type="EC" id="1.5.1.3"/>
    </reaction>
</comment>
<evidence type="ECO:0000256" key="8">
    <source>
        <dbReference type="PIRNR" id="PIRNR000194"/>
    </source>
</evidence>
<dbReference type="PROSITE" id="PS51330">
    <property type="entry name" value="DHFR_2"/>
    <property type="match status" value="1"/>
</dbReference>
<dbReference type="Proteomes" id="UP000004318">
    <property type="component" value="Unassembled WGS sequence"/>
</dbReference>
<dbReference type="GO" id="GO:0004146">
    <property type="term" value="F:dihydrofolate reductase activity"/>
    <property type="evidence" value="ECO:0007669"/>
    <property type="project" value="UniProtKB-EC"/>
</dbReference>
<feature type="domain" description="DHFR" evidence="10">
    <location>
        <begin position="19"/>
        <end position="176"/>
    </location>
</feature>
<dbReference type="GO" id="GO:0006730">
    <property type="term" value="P:one-carbon metabolic process"/>
    <property type="evidence" value="ECO:0007669"/>
    <property type="project" value="UniProtKB-KW"/>
</dbReference>
<accession>A3TYY0</accession>
<evidence type="ECO:0000256" key="4">
    <source>
        <dbReference type="ARBA" id="ARBA00022563"/>
    </source>
</evidence>
<dbReference type="InterPro" id="IPR024072">
    <property type="entry name" value="DHFR-like_dom_sf"/>
</dbReference>
<evidence type="ECO:0000256" key="3">
    <source>
        <dbReference type="ARBA" id="ARBA00012856"/>
    </source>
</evidence>
<dbReference type="SUPFAM" id="SSF53597">
    <property type="entry name" value="Dihydrofolate reductase-like"/>
    <property type="match status" value="1"/>
</dbReference>
<dbReference type="InterPro" id="IPR017925">
    <property type="entry name" value="DHFR_CS"/>
</dbReference>
<gene>
    <name evidence="11" type="ORF">OB2597_15490</name>
</gene>
<dbReference type="UniPathway" id="UPA00077">
    <property type="reaction ID" value="UER00158"/>
</dbReference>
<dbReference type="PANTHER" id="PTHR48069">
    <property type="entry name" value="DIHYDROFOLATE REDUCTASE"/>
    <property type="match status" value="1"/>
</dbReference>
<dbReference type="GO" id="GO:0050661">
    <property type="term" value="F:NADP binding"/>
    <property type="evidence" value="ECO:0007669"/>
    <property type="project" value="InterPro"/>
</dbReference>
<sequence>MQTSRNKAQAGHHGAGDGMITLVVARDRNGAIGKDGGIPWHLPGDLKMFQRETTGGALIMGRHTWESLPAKPLNRRLNIVVTSRPDTAKLICETVGEAVRLAEAEGYFRIYGIGGAGIYRDMLPLADRLLVTEVETAVENADTFFPEFDEEEWQETTRATAAGDPGYAVRELIRKRGG</sequence>
<proteinExistence type="inferred from homology"/>
<dbReference type="PIRSF" id="PIRSF000194">
    <property type="entry name" value="DHFR"/>
    <property type="match status" value="1"/>
</dbReference>
<dbReference type="HOGENOM" id="CLU_043966_5_2_5"/>
<keyword evidence="4 8" id="KW-0554">One-carbon metabolism</keyword>
<dbReference type="Pfam" id="PF00186">
    <property type="entry name" value="DHFR_1"/>
    <property type="match status" value="1"/>
</dbReference>
<name>A3TYY0_PSEBH</name>
<comment type="pathway">
    <text evidence="1 8">Cofactor biosynthesis; tetrahydrofolate biosynthesis; 5,6,7,8-tetrahydrofolate from 7,8-dihydrofolate: step 1/1.</text>
</comment>
<dbReference type="PROSITE" id="PS00075">
    <property type="entry name" value="DHFR_1"/>
    <property type="match status" value="1"/>
</dbReference>
<keyword evidence="6 8" id="KW-0560">Oxidoreductase</keyword>
<dbReference type="eggNOG" id="COG0262">
    <property type="taxonomic scope" value="Bacteria"/>
</dbReference>
<evidence type="ECO:0000256" key="6">
    <source>
        <dbReference type="ARBA" id="ARBA00023002"/>
    </source>
</evidence>
<dbReference type="GO" id="GO:0046452">
    <property type="term" value="P:dihydrofolate metabolic process"/>
    <property type="evidence" value="ECO:0007669"/>
    <property type="project" value="TreeGrafter"/>
</dbReference>
<dbReference type="GO" id="GO:0046654">
    <property type="term" value="P:tetrahydrofolate biosynthetic process"/>
    <property type="evidence" value="ECO:0007669"/>
    <property type="project" value="UniProtKB-UniPathway"/>
</dbReference>
<dbReference type="Gene3D" id="3.40.430.10">
    <property type="entry name" value="Dihydrofolate Reductase, subunit A"/>
    <property type="match status" value="1"/>
</dbReference>
<keyword evidence="12" id="KW-1185">Reference proteome</keyword>
<dbReference type="STRING" id="252305.OB2597_15490"/>
<organism evidence="11 12">
    <name type="scientific">Pseudooceanicola batsensis (strain ATCC BAA-863 / DSM 15984 / KCTC 12145 / HTCC2597)</name>
    <name type="common">Oceanicola batsensis</name>
    <dbReference type="NCBI Taxonomy" id="252305"/>
    <lineage>
        <taxon>Bacteria</taxon>
        <taxon>Pseudomonadati</taxon>
        <taxon>Pseudomonadota</taxon>
        <taxon>Alphaproteobacteria</taxon>
        <taxon>Rhodobacterales</taxon>
        <taxon>Paracoccaceae</taxon>
        <taxon>Pseudooceanicola</taxon>
    </lineage>
</organism>
<dbReference type="PRINTS" id="PR00070">
    <property type="entry name" value="DHFR"/>
</dbReference>
<evidence type="ECO:0000256" key="7">
    <source>
        <dbReference type="ARBA" id="ARBA00025067"/>
    </source>
</evidence>
<evidence type="ECO:0000256" key="2">
    <source>
        <dbReference type="ARBA" id="ARBA00009539"/>
    </source>
</evidence>
<evidence type="ECO:0000256" key="9">
    <source>
        <dbReference type="RuleBase" id="RU004474"/>
    </source>
</evidence>
<evidence type="ECO:0000313" key="12">
    <source>
        <dbReference type="Proteomes" id="UP000004318"/>
    </source>
</evidence>
<dbReference type="EMBL" id="AAMO01000006">
    <property type="protein sequence ID" value="EAQ02798.1"/>
    <property type="molecule type" value="Genomic_DNA"/>
</dbReference>
<evidence type="ECO:0000256" key="5">
    <source>
        <dbReference type="ARBA" id="ARBA00022857"/>
    </source>
</evidence>
<keyword evidence="5 8" id="KW-0521">NADP</keyword>